<keyword evidence="4" id="KW-0175">Coiled coil</keyword>
<dbReference type="NCBIfam" id="TIGR00598">
    <property type="entry name" value="rad14"/>
    <property type="match status" value="1"/>
</dbReference>
<dbReference type="InterPro" id="IPR009061">
    <property type="entry name" value="DNA-bd_dom_put_sf"/>
</dbReference>
<evidence type="ECO:0000256" key="2">
    <source>
        <dbReference type="ARBA" id="ARBA00022833"/>
    </source>
</evidence>
<dbReference type="SUPFAM" id="SSF46955">
    <property type="entry name" value="Putative DNA-binding domain"/>
    <property type="match status" value="1"/>
</dbReference>
<dbReference type="GO" id="GO:0006284">
    <property type="term" value="P:base-excision repair"/>
    <property type="evidence" value="ECO:0007669"/>
    <property type="project" value="TreeGrafter"/>
</dbReference>
<reference evidence="6" key="1">
    <citation type="submission" date="2016-06" db="UniProtKB">
        <authorList>
            <consortium name="WormBaseParasite"/>
        </authorList>
    </citation>
    <scope>IDENTIFICATION</scope>
</reference>
<dbReference type="InterPro" id="IPR000465">
    <property type="entry name" value="XPA/RAD14"/>
</dbReference>
<dbReference type="PANTHER" id="PTHR10142">
    <property type="entry name" value="DNA REPAIR PROTEIN COMPLEMENTING XP-A CELLS"/>
    <property type="match status" value="1"/>
</dbReference>
<dbReference type="GO" id="GO:0000110">
    <property type="term" value="C:nucleotide-excision repair factor 1 complex"/>
    <property type="evidence" value="ECO:0007669"/>
    <property type="project" value="TreeGrafter"/>
</dbReference>
<dbReference type="GO" id="GO:1901255">
    <property type="term" value="P:nucleotide-excision repair involved in interstrand cross-link repair"/>
    <property type="evidence" value="ECO:0007669"/>
    <property type="project" value="TreeGrafter"/>
</dbReference>
<dbReference type="GO" id="GO:0003684">
    <property type="term" value="F:damaged DNA binding"/>
    <property type="evidence" value="ECO:0007669"/>
    <property type="project" value="InterPro"/>
</dbReference>
<evidence type="ECO:0000256" key="3">
    <source>
        <dbReference type="ARBA" id="ARBA00023242"/>
    </source>
</evidence>
<sequence length="535" mass="60603">LKSKVKLDLVEEVILDLEYDNHLGRLTDIEKEVLQDACAIHKDLTGRRGAYQKSLLLTLGKTLGKEAQHLASRADRVETQIHQLLLQPSKRADDLKTAYNDLVKEKEEVEQKVSDLDGLLQAYLANEKKFIELAKAKADAERQLLVLQGMNDAGPICQQRLPGRRRSFSMTTLELDENEGRKLMDEQKANDSGGLTEAQRAIIETKRQQALALQRAKVVANDRKDVYISSNRSLALSQTVDSAGGFFLEPEWSSQPTVPDLYEKSEEEEEEDVGIHAEIGRKRRRRCRLKKRALATTHETVVGPGTVHSAVATTPPPVVPIPPDESQSVCDECVALDLRLRLLRNSATSFSCRDPHGIHSLITRTSAKERYLLNDVDLDVRTPALRCIFKRNPHNAIWGDMRLYLEAQVAARSLEIWGSEEALEAERIRRSVQRENLKLKSYEKKLKSLSMKSFFTVLICLGASTVTSASYDYYFSYKHSSVFSAELRMQTRSSLFSKKSEQHEHSLGAETYDEAKDIYFKTCATCNFRVEFEKL</sequence>
<organism evidence="6">
    <name type="scientific">Schistocephalus solidus</name>
    <name type="common">Tapeworm</name>
    <dbReference type="NCBI Taxonomy" id="70667"/>
    <lineage>
        <taxon>Eukaryota</taxon>
        <taxon>Metazoa</taxon>
        <taxon>Spiralia</taxon>
        <taxon>Lophotrochozoa</taxon>
        <taxon>Platyhelminthes</taxon>
        <taxon>Cestoda</taxon>
        <taxon>Eucestoda</taxon>
        <taxon>Diphyllobothriidea</taxon>
        <taxon>Diphyllobothriidae</taxon>
        <taxon>Schistocephalus</taxon>
    </lineage>
</organism>
<comment type="subcellular location">
    <subcellularLocation>
        <location evidence="1">Nucleus</location>
    </subcellularLocation>
</comment>
<dbReference type="GO" id="GO:0000715">
    <property type="term" value="P:nucleotide-excision repair, DNA damage recognition"/>
    <property type="evidence" value="ECO:0007669"/>
    <property type="project" value="TreeGrafter"/>
</dbReference>
<dbReference type="InterPro" id="IPR037129">
    <property type="entry name" value="XPA_sf"/>
</dbReference>
<dbReference type="PANTHER" id="PTHR10142:SF0">
    <property type="entry name" value="DNA REPAIR PROTEIN COMPLEMENTING XP-A CELLS"/>
    <property type="match status" value="1"/>
</dbReference>
<feature type="coiled-coil region" evidence="4">
    <location>
        <begin position="92"/>
        <end position="126"/>
    </location>
</feature>
<accession>A0A183SYI2</accession>
<dbReference type="Pfam" id="PF05181">
    <property type="entry name" value="XPA_C"/>
    <property type="match status" value="1"/>
</dbReference>
<dbReference type="Gene3D" id="3.90.530.10">
    <property type="entry name" value="XPA C-terminal domain"/>
    <property type="match status" value="1"/>
</dbReference>
<proteinExistence type="predicted"/>
<evidence type="ECO:0000256" key="4">
    <source>
        <dbReference type="SAM" id="Coils"/>
    </source>
</evidence>
<name>A0A183SYI2_SCHSO</name>
<dbReference type="WBParaSite" id="SSLN_0000963001-mRNA-1">
    <property type="protein sequence ID" value="SSLN_0000963001-mRNA-1"/>
    <property type="gene ID" value="SSLN_0000963001"/>
</dbReference>
<evidence type="ECO:0000259" key="5">
    <source>
        <dbReference type="Pfam" id="PF05181"/>
    </source>
</evidence>
<dbReference type="AlphaFoldDB" id="A0A183SYI2"/>
<keyword evidence="3" id="KW-0539">Nucleus</keyword>
<protein>
    <submittedName>
        <fullName evidence="6">XPA_C domain-containing protein</fullName>
    </submittedName>
</protein>
<dbReference type="InterPro" id="IPR022656">
    <property type="entry name" value="XPA_C"/>
</dbReference>
<feature type="domain" description="XPA C-terminal" evidence="5">
    <location>
        <begin position="359"/>
        <end position="409"/>
    </location>
</feature>
<evidence type="ECO:0000313" key="6">
    <source>
        <dbReference type="WBParaSite" id="SSLN_0000963001-mRNA-1"/>
    </source>
</evidence>
<evidence type="ECO:0000256" key="1">
    <source>
        <dbReference type="ARBA" id="ARBA00004123"/>
    </source>
</evidence>
<keyword evidence="2" id="KW-0862">Zinc</keyword>
<feature type="coiled-coil region" evidence="4">
    <location>
        <begin position="425"/>
        <end position="452"/>
    </location>
</feature>
<dbReference type="GO" id="GO:0070914">
    <property type="term" value="P:UV-damage excision repair"/>
    <property type="evidence" value="ECO:0007669"/>
    <property type="project" value="TreeGrafter"/>
</dbReference>